<dbReference type="SUPFAM" id="SSF53098">
    <property type="entry name" value="Ribonuclease H-like"/>
    <property type="match status" value="1"/>
</dbReference>
<dbReference type="Pfam" id="PF13683">
    <property type="entry name" value="rve_3"/>
    <property type="match status" value="1"/>
</dbReference>
<dbReference type="InterPro" id="IPR001584">
    <property type="entry name" value="Integrase_cat-core"/>
</dbReference>
<evidence type="ECO:0000313" key="3">
    <source>
        <dbReference type="Proteomes" id="UP000530514"/>
    </source>
</evidence>
<dbReference type="PANTHER" id="PTHR46889">
    <property type="entry name" value="TRANSPOSASE INSF FOR INSERTION SEQUENCE IS3B-RELATED"/>
    <property type="match status" value="1"/>
</dbReference>
<dbReference type="PROSITE" id="PS50994">
    <property type="entry name" value="INTEGRASE"/>
    <property type="match status" value="1"/>
</dbReference>
<dbReference type="Gene3D" id="3.30.420.10">
    <property type="entry name" value="Ribonuclease H-like superfamily/Ribonuclease H"/>
    <property type="match status" value="1"/>
</dbReference>
<proteinExistence type="predicted"/>
<gene>
    <name evidence="2" type="ORF">H1164_17665</name>
</gene>
<accession>A0A7W1XDQ4</accession>
<dbReference type="Proteomes" id="UP000530514">
    <property type="component" value="Unassembled WGS sequence"/>
</dbReference>
<feature type="domain" description="Integrase catalytic" evidence="1">
    <location>
        <begin position="20"/>
        <end position="189"/>
    </location>
</feature>
<reference evidence="2 3" key="1">
    <citation type="submission" date="2020-07" db="EMBL/GenBank/DDBJ databases">
        <authorList>
            <person name="Feng H."/>
        </authorList>
    </citation>
    <scope>NUCLEOTIDE SEQUENCE [LARGE SCALE GENOMIC DNA]</scope>
    <source>
        <strain evidence="3">s-11</strain>
    </source>
</reference>
<dbReference type="GO" id="GO:0003676">
    <property type="term" value="F:nucleic acid binding"/>
    <property type="evidence" value="ECO:0007669"/>
    <property type="project" value="InterPro"/>
</dbReference>
<dbReference type="OrthoDB" id="2370652at2"/>
<dbReference type="AlphaFoldDB" id="A0A7W1XDQ4"/>
<dbReference type="RefSeq" id="WP_052154469.1">
    <property type="nucleotide sequence ID" value="NZ_JACEIP010000056.1"/>
</dbReference>
<name>A0A7W1XDQ4_9BACL</name>
<dbReference type="InterPro" id="IPR036397">
    <property type="entry name" value="RNaseH_sf"/>
</dbReference>
<dbReference type="InterPro" id="IPR050900">
    <property type="entry name" value="Transposase_IS3/IS150/IS904"/>
</dbReference>
<dbReference type="EMBL" id="JACEIP010000056">
    <property type="protein sequence ID" value="MBA4544658.1"/>
    <property type="molecule type" value="Genomic_DNA"/>
</dbReference>
<sequence length="194" mass="22548">MKWNTKRIARIKHQYKRIEKPSQPNQVWQMDLTKFFIDGLGWVNVIAVIDAYTREVVGHHITLRARSQEWLEALNQAVNKRFPLGIREMAPSLTLQVDNGCQPTSHSFVNTVKRCSINLAFTAIATPEHNAIIERFFRTLKEECIWPNLFESFDEAVREIGDYIHFYNSERIHSALGYLSPESFVIKETLLKTA</sequence>
<dbReference type="GO" id="GO:0015074">
    <property type="term" value="P:DNA integration"/>
    <property type="evidence" value="ECO:0007669"/>
    <property type="project" value="InterPro"/>
</dbReference>
<evidence type="ECO:0000313" key="2">
    <source>
        <dbReference type="EMBL" id="MBA4544658.1"/>
    </source>
</evidence>
<evidence type="ECO:0000259" key="1">
    <source>
        <dbReference type="PROSITE" id="PS50994"/>
    </source>
</evidence>
<keyword evidence="3" id="KW-1185">Reference proteome</keyword>
<dbReference type="PANTHER" id="PTHR46889:SF4">
    <property type="entry name" value="TRANSPOSASE INSO FOR INSERTION SEQUENCE ELEMENT IS911B-RELATED"/>
    <property type="match status" value="1"/>
</dbReference>
<organism evidence="2 3">
    <name type="scientific">Thermoactinomyces daqus</name>
    <dbReference type="NCBI Taxonomy" id="1329516"/>
    <lineage>
        <taxon>Bacteria</taxon>
        <taxon>Bacillati</taxon>
        <taxon>Bacillota</taxon>
        <taxon>Bacilli</taxon>
        <taxon>Bacillales</taxon>
        <taxon>Thermoactinomycetaceae</taxon>
        <taxon>Thermoactinomyces</taxon>
    </lineage>
</organism>
<dbReference type="InterPro" id="IPR012337">
    <property type="entry name" value="RNaseH-like_sf"/>
</dbReference>
<comment type="caution">
    <text evidence="2">The sequence shown here is derived from an EMBL/GenBank/DDBJ whole genome shotgun (WGS) entry which is preliminary data.</text>
</comment>
<protein>
    <submittedName>
        <fullName evidence="2">DDE-type integrase/transposase/recombinase</fullName>
    </submittedName>
</protein>